<evidence type="ECO:0000256" key="4">
    <source>
        <dbReference type="ARBA" id="ARBA00023242"/>
    </source>
</evidence>
<dbReference type="PROSITE" id="PS51821">
    <property type="entry name" value="VELVET"/>
    <property type="match status" value="1"/>
</dbReference>
<dbReference type="PANTHER" id="PTHR33572">
    <property type="entry name" value="SPORE DEVELOPMENT REGULATOR VOSA"/>
    <property type="match status" value="1"/>
</dbReference>
<comment type="subcellular location">
    <subcellularLocation>
        <location evidence="1">Nucleus</location>
    </subcellularLocation>
</comment>
<dbReference type="AlphaFoldDB" id="A0A5C3N3M0"/>
<name>A0A5C3N3M0_9AGAM</name>
<organism evidence="6 7">
    <name type="scientific">Heliocybe sulcata</name>
    <dbReference type="NCBI Taxonomy" id="5364"/>
    <lineage>
        <taxon>Eukaryota</taxon>
        <taxon>Fungi</taxon>
        <taxon>Dikarya</taxon>
        <taxon>Basidiomycota</taxon>
        <taxon>Agaricomycotina</taxon>
        <taxon>Agaricomycetes</taxon>
        <taxon>Gloeophyllales</taxon>
        <taxon>Gloeophyllaceae</taxon>
        <taxon>Heliocybe</taxon>
    </lineage>
</organism>
<evidence type="ECO:0000256" key="2">
    <source>
        <dbReference type="ARBA" id="ARBA00023015"/>
    </source>
</evidence>
<protein>
    <recommendedName>
        <fullName evidence="5">Velvet domain-containing protein</fullName>
    </recommendedName>
</protein>
<evidence type="ECO:0000256" key="3">
    <source>
        <dbReference type="ARBA" id="ARBA00023163"/>
    </source>
</evidence>
<evidence type="ECO:0000313" key="6">
    <source>
        <dbReference type="EMBL" id="TFK51672.1"/>
    </source>
</evidence>
<evidence type="ECO:0000313" key="7">
    <source>
        <dbReference type="Proteomes" id="UP000305948"/>
    </source>
</evidence>
<evidence type="ECO:0000256" key="1">
    <source>
        <dbReference type="ARBA" id="ARBA00004123"/>
    </source>
</evidence>
<dbReference type="InterPro" id="IPR038491">
    <property type="entry name" value="Velvet_dom_sf"/>
</dbReference>
<dbReference type="InterPro" id="IPR037525">
    <property type="entry name" value="Velvet_dom"/>
</dbReference>
<dbReference type="OrthoDB" id="3056235at2759"/>
<feature type="non-terminal residue" evidence="6">
    <location>
        <position position="1"/>
    </location>
</feature>
<evidence type="ECO:0000259" key="5">
    <source>
        <dbReference type="PROSITE" id="PS51821"/>
    </source>
</evidence>
<dbReference type="Proteomes" id="UP000305948">
    <property type="component" value="Unassembled WGS sequence"/>
</dbReference>
<keyword evidence="3" id="KW-0804">Transcription</keyword>
<feature type="domain" description="Velvet" evidence="5">
    <location>
        <begin position="7"/>
        <end position="195"/>
    </location>
</feature>
<dbReference type="PANTHER" id="PTHR33572:SF15">
    <property type="entry name" value="VELVET DOMAIN-CONTAINING PROTEIN"/>
    <property type="match status" value="1"/>
</dbReference>
<reference evidence="6 7" key="1">
    <citation type="journal article" date="2019" name="Nat. Ecol. Evol.">
        <title>Megaphylogeny resolves global patterns of mushroom evolution.</title>
        <authorList>
            <person name="Varga T."/>
            <person name="Krizsan K."/>
            <person name="Foldi C."/>
            <person name="Dima B."/>
            <person name="Sanchez-Garcia M."/>
            <person name="Sanchez-Ramirez S."/>
            <person name="Szollosi G.J."/>
            <person name="Szarkandi J.G."/>
            <person name="Papp V."/>
            <person name="Albert L."/>
            <person name="Andreopoulos W."/>
            <person name="Angelini C."/>
            <person name="Antonin V."/>
            <person name="Barry K.W."/>
            <person name="Bougher N.L."/>
            <person name="Buchanan P."/>
            <person name="Buyck B."/>
            <person name="Bense V."/>
            <person name="Catcheside P."/>
            <person name="Chovatia M."/>
            <person name="Cooper J."/>
            <person name="Damon W."/>
            <person name="Desjardin D."/>
            <person name="Finy P."/>
            <person name="Geml J."/>
            <person name="Haridas S."/>
            <person name="Hughes K."/>
            <person name="Justo A."/>
            <person name="Karasinski D."/>
            <person name="Kautmanova I."/>
            <person name="Kiss B."/>
            <person name="Kocsube S."/>
            <person name="Kotiranta H."/>
            <person name="LaButti K.M."/>
            <person name="Lechner B.E."/>
            <person name="Liimatainen K."/>
            <person name="Lipzen A."/>
            <person name="Lukacs Z."/>
            <person name="Mihaltcheva S."/>
            <person name="Morgado L.N."/>
            <person name="Niskanen T."/>
            <person name="Noordeloos M.E."/>
            <person name="Ohm R.A."/>
            <person name="Ortiz-Santana B."/>
            <person name="Ovrebo C."/>
            <person name="Racz N."/>
            <person name="Riley R."/>
            <person name="Savchenko A."/>
            <person name="Shiryaev A."/>
            <person name="Soop K."/>
            <person name="Spirin V."/>
            <person name="Szebenyi C."/>
            <person name="Tomsovsky M."/>
            <person name="Tulloss R.E."/>
            <person name="Uehling J."/>
            <person name="Grigoriev I.V."/>
            <person name="Vagvolgyi C."/>
            <person name="Papp T."/>
            <person name="Martin F.M."/>
            <person name="Miettinen O."/>
            <person name="Hibbett D.S."/>
            <person name="Nagy L.G."/>
        </authorList>
    </citation>
    <scope>NUCLEOTIDE SEQUENCE [LARGE SCALE GENOMIC DNA]</scope>
    <source>
        <strain evidence="6 7">OMC1185</strain>
    </source>
</reference>
<sequence>LTDASSSSGITYKLEIVQQPERAAEFGTRYLSRLPVSPPPIVQLHIRDKAGNPVNEDLELPFLVAHLGILTEDGNTFLNTVPSPNGDSTPLRLLYGTIVSSPHYLRNLQGKKGVYFLFPDVSIRWRGRYRLSVSLMRLSRQDNFSSVVGVGGQGTVLTEVRTTPFEVIPYSNYTAPPQTQLSQYFVQQGARMYTFSSSLSNPSLQSPAR</sequence>
<gene>
    <name evidence="6" type="ORF">OE88DRAFT_1629239</name>
</gene>
<accession>A0A5C3N3M0</accession>
<keyword evidence="4" id="KW-0539">Nucleus</keyword>
<dbReference type="Gene3D" id="2.60.40.3960">
    <property type="entry name" value="Velvet domain"/>
    <property type="match status" value="1"/>
</dbReference>
<keyword evidence="7" id="KW-1185">Reference proteome</keyword>
<keyword evidence="2" id="KW-0805">Transcription regulation</keyword>
<dbReference type="STRING" id="5364.A0A5C3N3M0"/>
<proteinExistence type="predicted"/>
<dbReference type="Pfam" id="PF11754">
    <property type="entry name" value="Velvet"/>
    <property type="match status" value="2"/>
</dbReference>
<dbReference type="GO" id="GO:0005634">
    <property type="term" value="C:nucleus"/>
    <property type="evidence" value="ECO:0007669"/>
    <property type="project" value="UniProtKB-SubCell"/>
</dbReference>
<dbReference type="EMBL" id="ML213510">
    <property type="protein sequence ID" value="TFK51672.1"/>
    <property type="molecule type" value="Genomic_DNA"/>
</dbReference>
<dbReference type="InterPro" id="IPR021740">
    <property type="entry name" value="Velvet"/>
</dbReference>